<accession>A0AAV4Q722</accession>
<name>A0AAV4Q722_9ARAC</name>
<evidence type="ECO:0000313" key="1">
    <source>
        <dbReference type="EMBL" id="GIY04104.1"/>
    </source>
</evidence>
<proteinExistence type="predicted"/>
<evidence type="ECO:0000313" key="2">
    <source>
        <dbReference type="Proteomes" id="UP001054837"/>
    </source>
</evidence>
<sequence>MHPHNTLNHYKFLISPTRAHRGNLLIHRVIRTIAHTESTRHALGPLVRLAPSGNTVPESRGNKFDETARRLIQVTVSIIAITSTSS</sequence>
<comment type="caution">
    <text evidence="1">The sequence shown here is derived from an EMBL/GenBank/DDBJ whole genome shotgun (WGS) entry which is preliminary data.</text>
</comment>
<dbReference type="EMBL" id="BPLQ01003892">
    <property type="protein sequence ID" value="GIY04104.1"/>
    <property type="molecule type" value="Genomic_DNA"/>
</dbReference>
<organism evidence="1 2">
    <name type="scientific">Caerostris darwini</name>
    <dbReference type="NCBI Taxonomy" id="1538125"/>
    <lineage>
        <taxon>Eukaryota</taxon>
        <taxon>Metazoa</taxon>
        <taxon>Ecdysozoa</taxon>
        <taxon>Arthropoda</taxon>
        <taxon>Chelicerata</taxon>
        <taxon>Arachnida</taxon>
        <taxon>Araneae</taxon>
        <taxon>Araneomorphae</taxon>
        <taxon>Entelegynae</taxon>
        <taxon>Araneoidea</taxon>
        <taxon>Araneidae</taxon>
        <taxon>Caerostris</taxon>
    </lineage>
</organism>
<dbReference type="AlphaFoldDB" id="A0AAV4Q722"/>
<dbReference type="Proteomes" id="UP001054837">
    <property type="component" value="Unassembled WGS sequence"/>
</dbReference>
<protein>
    <submittedName>
        <fullName evidence="1">Uncharacterized protein</fullName>
    </submittedName>
</protein>
<reference evidence="1 2" key="1">
    <citation type="submission" date="2021-06" db="EMBL/GenBank/DDBJ databases">
        <title>Caerostris darwini draft genome.</title>
        <authorList>
            <person name="Kono N."/>
            <person name="Arakawa K."/>
        </authorList>
    </citation>
    <scope>NUCLEOTIDE SEQUENCE [LARGE SCALE GENOMIC DNA]</scope>
</reference>
<gene>
    <name evidence="1" type="ORF">CDAR_571991</name>
</gene>
<keyword evidence="2" id="KW-1185">Reference proteome</keyword>